<evidence type="ECO:0000256" key="7">
    <source>
        <dbReference type="SAM" id="Phobius"/>
    </source>
</evidence>
<proteinExistence type="predicted"/>
<feature type="transmembrane region" description="Helical" evidence="7">
    <location>
        <begin position="80"/>
        <end position="101"/>
    </location>
</feature>
<dbReference type="GO" id="GO:0005384">
    <property type="term" value="F:manganese ion transmembrane transporter activity"/>
    <property type="evidence" value="ECO:0007669"/>
    <property type="project" value="TreeGrafter"/>
</dbReference>
<dbReference type="OrthoDB" id="9787548at2"/>
<feature type="transmembrane region" description="Helical" evidence="7">
    <location>
        <begin position="328"/>
        <end position="350"/>
    </location>
</feature>
<dbReference type="PANTHER" id="PTHR11706:SF33">
    <property type="entry name" value="NATURAL RESISTANCE-ASSOCIATED MACROPHAGE PROTEIN 2"/>
    <property type="match status" value="1"/>
</dbReference>
<keyword evidence="2" id="KW-0813">Transport</keyword>
<evidence type="ECO:0000256" key="3">
    <source>
        <dbReference type="ARBA" id="ARBA00022692"/>
    </source>
</evidence>
<sequence length="427" mass="44670">MKSKLWSLLFWMVIAAAFIGPGTVTTAVAAGAGYGYSLLWALVFSIFACIILQESAARITIASELTLGEAIKDRFKSQRVALSIGVAIFLGCAAYEAGNILGAISGVALIFTGVQPAIFTLIIVGASTLVLWSGKTKTVANIMGFVVAIMGVAFLISGLSTPINGADLLKGALVPSLPEGSILITLGLVGTTIVPYNIFMGSGLAKGQSLSFMRFGLVLAILIGGLISTAILLAGASLVGEFSFENLAATLTKNNGVWMSYTFAIGLFAAGFTSSITAPLAAAITLKSVAKSEKGWEANGLKYRLTWGSVMLTGLVFGMTGVKPIPVIILAQAANGLILPVIAIFLWLICNNVTYLKVHRNGLIMNLAMLITVFVASVLGFINVFKAGYATVGSGFAFEGLNQMAILTLSVLVTFLAGWKVMKERLQ</sequence>
<keyword evidence="6 7" id="KW-0472">Membrane</keyword>
<feature type="transmembrane region" description="Helical" evidence="7">
    <location>
        <begin position="212"/>
        <end position="238"/>
    </location>
</feature>
<reference evidence="8 9" key="1">
    <citation type="submission" date="2016-01" db="EMBL/GenBank/DDBJ databases">
        <title>Genome sequencing of Roseivirga echinicomitans KMM 6058.</title>
        <authorList>
            <person name="Selvaratnam C."/>
            <person name="Thevarajoo S."/>
            <person name="Goh K.M."/>
            <person name="Ee R."/>
            <person name="Chan K.-G."/>
            <person name="Chong C.S."/>
        </authorList>
    </citation>
    <scope>NUCLEOTIDE SEQUENCE [LARGE SCALE GENOMIC DNA]</scope>
    <source>
        <strain evidence="8 9">KMM 6058</strain>
    </source>
</reference>
<feature type="transmembrane region" description="Helical" evidence="7">
    <location>
        <begin position="180"/>
        <end position="200"/>
    </location>
</feature>
<feature type="transmembrane region" description="Helical" evidence="7">
    <location>
        <begin position="404"/>
        <end position="422"/>
    </location>
</feature>
<dbReference type="STRING" id="296218.AWN68_10805"/>
<keyword evidence="4" id="KW-0769">Symport</keyword>
<dbReference type="EMBL" id="LRDB01000050">
    <property type="protein sequence ID" value="KYG73167.1"/>
    <property type="molecule type" value="Genomic_DNA"/>
</dbReference>
<dbReference type="GO" id="GO:0015086">
    <property type="term" value="F:cadmium ion transmembrane transporter activity"/>
    <property type="evidence" value="ECO:0007669"/>
    <property type="project" value="TreeGrafter"/>
</dbReference>
<dbReference type="Proteomes" id="UP000075615">
    <property type="component" value="Unassembled WGS sequence"/>
</dbReference>
<comment type="subcellular location">
    <subcellularLocation>
        <location evidence="1">Membrane</location>
        <topology evidence="1">Multi-pass membrane protein</topology>
    </subcellularLocation>
</comment>
<keyword evidence="5 7" id="KW-1133">Transmembrane helix</keyword>
<protein>
    <recommendedName>
        <fullName evidence="10">Manganese transporter</fullName>
    </recommendedName>
</protein>
<dbReference type="PANTHER" id="PTHR11706">
    <property type="entry name" value="SOLUTE CARRIER PROTEIN FAMILY 11 MEMBER"/>
    <property type="match status" value="1"/>
</dbReference>
<dbReference type="PRINTS" id="PR00447">
    <property type="entry name" value="NATRESASSCMP"/>
</dbReference>
<organism evidence="8 9">
    <name type="scientific">Roseivirga echinicomitans</name>
    <dbReference type="NCBI Taxonomy" id="296218"/>
    <lineage>
        <taxon>Bacteria</taxon>
        <taxon>Pseudomonadati</taxon>
        <taxon>Bacteroidota</taxon>
        <taxon>Cytophagia</taxon>
        <taxon>Cytophagales</taxon>
        <taxon>Roseivirgaceae</taxon>
        <taxon>Roseivirga</taxon>
    </lineage>
</organism>
<feature type="transmembrane region" description="Helical" evidence="7">
    <location>
        <begin position="362"/>
        <end position="384"/>
    </location>
</feature>
<dbReference type="GO" id="GO:0015293">
    <property type="term" value="F:symporter activity"/>
    <property type="evidence" value="ECO:0007669"/>
    <property type="project" value="UniProtKB-KW"/>
</dbReference>
<gene>
    <name evidence="8" type="ORF">AWN68_10805</name>
</gene>
<dbReference type="AlphaFoldDB" id="A0A150X389"/>
<feature type="transmembrane region" description="Helical" evidence="7">
    <location>
        <begin position="107"/>
        <end position="132"/>
    </location>
</feature>
<evidence type="ECO:0000256" key="4">
    <source>
        <dbReference type="ARBA" id="ARBA00022847"/>
    </source>
</evidence>
<evidence type="ECO:0000313" key="8">
    <source>
        <dbReference type="EMBL" id="KYG73167.1"/>
    </source>
</evidence>
<keyword evidence="9" id="KW-1185">Reference proteome</keyword>
<dbReference type="GO" id="GO:0005886">
    <property type="term" value="C:plasma membrane"/>
    <property type="evidence" value="ECO:0007669"/>
    <property type="project" value="TreeGrafter"/>
</dbReference>
<evidence type="ECO:0000256" key="6">
    <source>
        <dbReference type="ARBA" id="ARBA00023136"/>
    </source>
</evidence>
<evidence type="ECO:0000256" key="2">
    <source>
        <dbReference type="ARBA" id="ARBA00022448"/>
    </source>
</evidence>
<dbReference type="Pfam" id="PF01566">
    <property type="entry name" value="Nramp"/>
    <property type="match status" value="1"/>
</dbReference>
<comment type="caution">
    <text evidence="8">The sequence shown here is derived from an EMBL/GenBank/DDBJ whole genome shotgun (WGS) entry which is preliminary data.</text>
</comment>
<feature type="transmembrane region" description="Helical" evidence="7">
    <location>
        <begin position="139"/>
        <end position="160"/>
    </location>
</feature>
<dbReference type="GO" id="GO:0034755">
    <property type="term" value="P:iron ion transmembrane transport"/>
    <property type="evidence" value="ECO:0007669"/>
    <property type="project" value="TreeGrafter"/>
</dbReference>
<feature type="transmembrane region" description="Helical" evidence="7">
    <location>
        <begin position="258"/>
        <end position="284"/>
    </location>
</feature>
<feature type="transmembrane region" description="Helical" evidence="7">
    <location>
        <begin position="305"/>
        <end position="322"/>
    </location>
</feature>
<evidence type="ECO:0008006" key="10">
    <source>
        <dbReference type="Google" id="ProtNLM"/>
    </source>
</evidence>
<evidence type="ECO:0000256" key="5">
    <source>
        <dbReference type="ARBA" id="ARBA00022989"/>
    </source>
</evidence>
<evidence type="ECO:0000256" key="1">
    <source>
        <dbReference type="ARBA" id="ARBA00004141"/>
    </source>
</evidence>
<feature type="transmembrane region" description="Helical" evidence="7">
    <location>
        <begin position="39"/>
        <end position="59"/>
    </location>
</feature>
<evidence type="ECO:0000313" key="9">
    <source>
        <dbReference type="Proteomes" id="UP000075615"/>
    </source>
</evidence>
<dbReference type="InterPro" id="IPR001046">
    <property type="entry name" value="NRAMP_fam"/>
</dbReference>
<dbReference type="RefSeq" id="WP_068418327.1">
    <property type="nucleotide sequence ID" value="NZ_LRDB01000050.1"/>
</dbReference>
<name>A0A150X389_9BACT</name>
<accession>A0A150X389</accession>
<keyword evidence="3 7" id="KW-0812">Transmembrane</keyword>